<comment type="similarity">
    <text evidence="2 9">Belongs to the membrane fusion protein (MFP) (TC 8.A.1) family.</text>
</comment>
<evidence type="ECO:0000256" key="8">
    <source>
        <dbReference type="ARBA" id="ARBA00023136"/>
    </source>
</evidence>
<dbReference type="GO" id="GO:0005886">
    <property type="term" value="C:plasma membrane"/>
    <property type="evidence" value="ECO:0007669"/>
    <property type="project" value="UniProtKB-SubCell"/>
</dbReference>
<dbReference type="PANTHER" id="PTHR30386:SF17">
    <property type="entry name" value="ALKALINE PROTEASE SECRETION PROTEIN APRE"/>
    <property type="match status" value="1"/>
</dbReference>
<dbReference type="EMBL" id="LLZS01000009">
    <property type="protein sequence ID" value="KUR70341.1"/>
    <property type="molecule type" value="Genomic_DNA"/>
</dbReference>
<feature type="coiled-coil region" evidence="10">
    <location>
        <begin position="174"/>
        <end position="201"/>
    </location>
</feature>
<name>A0A117UT24_9SPHN</name>
<dbReference type="PRINTS" id="PR01490">
    <property type="entry name" value="RTXTOXIND"/>
</dbReference>
<dbReference type="InterPro" id="IPR010129">
    <property type="entry name" value="T1SS_HlyD"/>
</dbReference>
<reference evidence="13 14" key="1">
    <citation type="submission" date="2015-10" db="EMBL/GenBank/DDBJ databases">
        <title>Draft genome sequence of Novosphingobium fuchskuhlense DSM 25065 isolated from a surface water sample of the southwest basin of Lake Grosse Fuchskuhle.</title>
        <authorList>
            <person name="Ruckert C."/>
            <person name="Winkler A."/>
            <person name="Glaeser J."/>
            <person name="Grossart H.-P."/>
            <person name="Kalinowski J."/>
            <person name="Glaeser S."/>
        </authorList>
    </citation>
    <scope>NUCLEOTIDE SEQUENCE [LARGE SCALE GENOMIC DNA]</scope>
    <source>
        <strain evidence="13 14">FNE08-7</strain>
    </source>
</reference>
<evidence type="ECO:0000313" key="13">
    <source>
        <dbReference type="EMBL" id="KUR70341.1"/>
    </source>
</evidence>
<protein>
    <recommendedName>
        <fullName evidence="9">Membrane fusion protein (MFP) family protein</fullName>
    </recommendedName>
</protein>
<evidence type="ECO:0000256" key="4">
    <source>
        <dbReference type="ARBA" id="ARBA00022475"/>
    </source>
</evidence>
<evidence type="ECO:0000256" key="6">
    <source>
        <dbReference type="ARBA" id="ARBA00022692"/>
    </source>
</evidence>
<feature type="domain" description="AprE-like beta-barrel" evidence="12">
    <location>
        <begin position="339"/>
        <end position="426"/>
    </location>
</feature>
<dbReference type="Gene3D" id="2.40.30.170">
    <property type="match status" value="1"/>
</dbReference>
<feature type="coiled-coil region" evidence="10">
    <location>
        <begin position="226"/>
        <end position="267"/>
    </location>
</feature>
<keyword evidence="14" id="KW-1185">Reference proteome</keyword>
<dbReference type="OrthoDB" id="9810980at2"/>
<feature type="domain" description="AprE-like long alpha-helical hairpin" evidence="11">
    <location>
        <begin position="117"/>
        <end position="296"/>
    </location>
</feature>
<keyword evidence="3 9" id="KW-0813">Transport</keyword>
<evidence type="ECO:0000256" key="10">
    <source>
        <dbReference type="SAM" id="Coils"/>
    </source>
</evidence>
<comment type="caution">
    <text evidence="13">The sequence shown here is derived from an EMBL/GenBank/DDBJ whole genome shotgun (WGS) entry which is preliminary data.</text>
</comment>
<organism evidence="13 14">
    <name type="scientific">Novosphingobium fuchskuhlense</name>
    <dbReference type="NCBI Taxonomy" id="1117702"/>
    <lineage>
        <taxon>Bacteria</taxon>
        <taxon>Pseudomonadati</taxon>
        <taxon>Pseudomonadota</taxon>
        <taxon>Alphaproteobacteria</taxon>
        <taxon>Sphingomonadales</taxon>
        <taxon>Sphingomonadaceae</taxon>
        <taxon>Novosphingobium</taxon>
    </lineage>
</organism>
<keyword evidence="10" id="KW-0175">Coiled coil</keyword>
<evidence type="ECO:0000256" key="7">
    <source>
        <dbReference type="ARBA" id="ARBA00022989"/>
    </source>
</evidence>
<evidence type="ECO:0000256" key="2">
    <source>
        <dbReference type="ARBA" id="ARBA00009477"/>
    </source>
</evidence>
<dbReference type="Pfam" id="PF26002">
    <property type="entry name" value="Beta-barrel_AprE"/>
    <property type="match status" value="1"/>
</dbReference>
<evidence type="ECO:0000256" key="9">
    <source>
        <dbReference type="RuleBase" id="RU365093"/>
    </source>
</evidence>
<evidence type="ECO:0000256" key="5">
    <source>
        <dbReference type="ARBA" id="ARBA00022519"/>
    </source>
</evidence>
<dbReference type="InterPro" id="IPR058781">
    <property type="entry name" value="HH_AprE-like"/>
</dbReference>
<dbReference type="Proteomes" id="UP000058012">
    <property type="component" value="Unassembled WGS sequence"/>
</dbReference>
<dbReference type="Pfam" id="PF25994">
    <property type="entry name" value="HH_AprE"/>
    <property type="match status" value="1"/>
</dbReference>
<dbReference type="NCBIfam" id="TIGR01843">
    <property type="entry name" value="type_I_hlyD"/>
    <property type="match status" value="1"/>
</dbReference>
<dbReference type="STRING" id="1117702.AQZ52_15975"/>
<evidence type="ECO:0000256" key="3">
    <source>
        <dbReference type="ARBA" id="ARBA00022448"/>
    </source>
</evidence>
<dbReference type="RefSeq" id="WP_067913248.1">
    <property type="nucleotide sequence ID" value="NZ_KQ954246.1"/>
</dbReference>
<keyword evidence="6 9" id="KW-0812">Transmembrane</keyword>
<dbReference type="InterPro" id="IPR058982">
    <property type="entry name" value="Beta-barrel_AprE"/>
</dbReference>
<dbReference type="InterPro" id="IPR050739">
    <property type="entry name" value="MFP"/>
</dbReference>
<keyword evidence="7 9" id="KW-1133">Transmembrane helix</keyword>
<accession>A0A117UT24</accession>
<keyword evidence="4 9" id="KW-1003">Cell membrane</keyword>
<evidence type="ECO:0000256" key="1">
    <source>
        <dbReference type="ARBA" id="ARBA00004377"/>
    </source>
</evidence>
<gene>
    <name evidence="13" type="ORF">AQZ52_15975</name>
</gene>
<evidence type="ECO:0000259" key="12">
    <source>
        <dbReference type="Pfam" id="PF26002"/>
    </source>
</evidence>
<dbReference type="GO" id="GO:0015031">
    <property type="term" value="P:protein transport"/>
    <property type="evidence" value="ECO:0007669"/>
    <property type="project" value="InterPro"/>
</dbReference>
<keyword evidence="8 9" id="KW-0472">Membrane</keyword>
<evidence type="ECO:0000259" key="11">
    <source>
        <dbReference type="Pfam" id="PF25994"/>
    </source>
</evidence>
<evidence type="ECO:0000313" key="14">
    <source>
        <dbReference type="Proteomes" id="UP000058012"/>
    </source>
</evidence>
<dbReference type="PANTHER" id="PTHR30386">
    <property type="entry name" value="MEMBRANE FUSION SUBUNIT OF EMRAB-TOLC MULTIDRUG EFFLUX PUMP"/>
    <property type="match status" value="1"/>
</dbReference>
<keyword evidence="5 9" id="KW-0997">Cell inner membrane</keyword>
<proteinExistence type="inferred from homology"/>
<dbReference type="AlphaFoldDB" id="A0A117UT24"/>
<comment type="subcellular location">
    <subcellularLocation>
        <location evidence="1 9">Cell inner membrane</location>
        <topology evidence="1 9">Single-pass membrane protein</topology>
    </subcellularLocation>
</comment>
<feature type="transmembrane region" description="Helical" evidence="9">
    <location>
        <begin position="35"/>
        <end position="60"/>
    </location>
</feature>
<dbReference type="Gene3D" id="2.40.50.100">
    <property type="match status" value="2"/>
</dbReference>
<sequence length="449" mass="49426">MNMPTTISDPARQLLPAFGEEGANKAKAPILLKRLLMTVGGLLLLLFVLAALIPMGGAVIGGGAVGVESRVKRIAHPTGGVIKAIYVRNGEHVTQGQLLMRLDDRVTGADATYSNLTVEQLLAQKARLEAERLGSGKLVFPAELTTSTKPSAAKAMADETRLFSIRQTEETGLRAQLAARVQQYNEEIRGLESQIAALKQQRKLIEPERQGVKDLWDKQLVTINRLNQLERTAVDLDGNVGSLQAQIAQARARITEAQEQSIQLSETRRVQAGTELAQVNTALNQQQLRSVAASDQQDRSEIRAPYTGVIEKIAFAAIGDVVRPAEPIMEIVPDRDTFVVEAMISPADIDQTMKGQLARVRFTSFNRPTTPEIIGKVTYVATDRSENPESKQSFYMVRIEVDQAAVKKEGLVLRSGMPAEVYIETGNRSMLSYLTKPFMDQFMRAFRDN</sequence>